<gene>
    <name evidence="1" type="ORF">MRB53_008588</name>
</gene>
<evidence type="ECO:0000313" key="2">
    <source>
        <dbReference type="Proteomes" id="UP001234297"/>
    </source>
</evidence>
<name>A0ACC2MMA2_PERAE</name>
<evidence type="ECO:0000313" key="1">
    <source>
        <dbReference type="EMBL" id="KAJ8646840.1"/>
    </source>
</evidence>
<sequence length="245" mass="27900">MASDKYKDTNKAMGTANKLFVTSNNNNNVAAARRRPRQKPRGLGQQQSQGKPQQKPRGPGQQESQEMVVSRKSKNTTPWMVMRMTRTGMVMRMKRTWMAMISRPLKPTSIRTQQRIQILQPTVQEVMHLRMQKAVKEQMDSATDAYKDAKQQMDANQKTVLDAYKDLKQQQQPQQRQSEIQADGSGPSASVSVMPPTPMPTPEEDAATLYNAFKGRGCDVGRLLHVLTKRDATHRHLIQQHYKKN</sequence>
<proteinExistence type="predicted"/>
<organism evidence="1 2">
    <name type="scientific">Persea americana</name>
    <name type="common">Avocado</name>
    <dbReference type="NCBI Taxonomy" id="3435"/>
    <lineage>
        <taxon>Eukaryota</taxon>
        <taxon>Viridiplantae</taxon>
        <taxon>Streptophyta</taxon>
        <taxon>Embryophyta</taxon>
        <taxon>Tracheophyta</taxon>
        <taxon>Spermatophyta</taxon>
        <taxon>Magnoliopsida</taxon>
        <taxon>Magnoliidae</taxon>
        <taxon>Laurales</taxon>
        <taxon>Lauraceae</taxon>
        <taxon>Persea</taxon>
    </lineage>
</organism>
<dbReference type="EMBL" id="CM056810">
    <property type="protein sequence ID" value="KAJ8646840.1"/>
    <property type="molecule type" value="Genomic_DNA"/>
</dbReference>
<accession>A0ACC2MMA2</accession>
<protein>
    <submittedName>
        <fullName evidence="1">Uncharacterized protein</fullName>
    </submittedName>
</protein>
<dbReference type="Proteomes" id="UP001234297">
    <property type="component" value="Chromosome 2"/>
</dbReference>
<comment type="caution">
    <text evidence="1">The sequence shown here is derived from an EMBL/GenBank/DDBJ whole genome shotgun (WGS) entry which is preliminary data.</text>
</comment>
<keyword evidence="2" id="KW-1185">Reference proteome</keyword>
<reference evidence="1 2" key="1">
    <citation type="journal article" date="2022" name="Hortic Res">
        <title>A haplotype resolved chromosomal level avocado genome allows analysis of novel avocado genes.</title>
        <authorList>
            <person name="Nath O."/>
            <person name="Fletcher S.J."/>
            <person name="Hayward A."/>
            <person name="Shaw L.M."/>
            <person name="Masouleh A.K."/>
            <person name="Furtado A."/>
            <person name="Henry R.J."/>
            <person name="Mitter N."/>
        </authorList>
    </citation>
    <scope>NUCLEOTIDE SEQUENCE [LARGE SCALE GENOMIC DNA]</scope>
    <source>
        <strain evidence="2">cv. Hass</strain>
    </source>
</reference>